<dbReference type="OrthoDB" id="3373978at2"/>
<dbReference type="PANTHER" id="PTHR39217">
    <property type="match status" value="1"/>
</dbReference>
<evidence type="ECO:0000313" key="1">
    <source>
        <dbReference type="EMBL" id="MXP29805.1"/>
    </source>
</evidence>
<dbReference type="PANTHER" id="PTHR39217:SF1">
    <property type="entry name" value="GLUTATHIONE SYNTHETASE"/>
    <property type="match status" value="1"/>
</dbReference>
<gene>
    <name evidence="1" type="ORF">GRI58_13400</name>
</gene>
<organism evidence="1 2">
    <name type="scientific">Qipengyuania algicida</name>
    <dbReference type="NCBI Taxonomy" id="1836209"/>
    <lineage>
        <taxon>Bacteria</taxon>
        <taxon>Pseudomonadati</taxon>
        <taxon>Pseudomonadota</taxon>
        <taxon>Alphaproteobacteria</taxon>
        <taxon>Sphingomonadales</taxon>
        <taxon>Erythrobacteraceae</taxon>
        <taxon>Qipengyuania</taxon>
    </lineage>
</organism>
<sequence length="232" mass="26148">MLGTPWDYQDRAAEFLTRLNELDGRGIIVCNAPQMVRWNIDKRYLKQLAEADAAIVPTLWHDNPDREVVLGAMEHFECERVVVKRQIGAGALGQHSFTHAVPPDADWCMGRAAMIQPFLPAIVEDGEYSFIFIDGAFSHGVRKRPATGDYRIQSLFGGREEAFMPSPTDLAQAQDVLASMPATDLLYARIDMVRLSDERLAVMEAELVEPYLYPEQGPEFGERIARAILRRL</sequence>
<dbReference type="EMBL" id="WTYA01000011">
    <property type="protein sequence ID" value="MXP29805.1"/>
    <property type="molecule type" value="Genomic_DNA"/>
</dbReference>
<dbReference type="SUPFAM" id="SSF56059">
    <property type="entry name" value="Glutathione synthetase ATP-binding domain-like"/>
    <property type="match status" value="1"/>
</dbReference>
<dbReference type="Proteomes" id="UP000439780">
    <property type="component" value="Unassembled WGS sequence"/>
</dbReference>
<protein>
    <recommendedName>
        <fullName evidence="3">Prokaryotic glutathione synthetase ATP-binding domain-containing protein</fullName>
    </recommendedName>
</protein>
<dbReference type="RefSeq" id="WP_160754103.1">
    <property type="nucleotide sequence ID" value="NZ_WTYA01000011.1"/>
</dbReference>
<accession>A0A845ALQ7</accession>
<comment type="caution">
    <text evidence="1">The sequence shown here is derived from an EMBL/GenBank/DDBJ whole genome shotgun (WGS) entry which is preliminary data.</text>
</comment>
<name>A0A845ALQ7_9SPHN</name>
<evidence type="ECO:0000313" key="2">
    <source>
        <dbReference type="Proteomes" id="UP000439780"/>
    </source>
</evidence>
<dbReference type="InterPro" id="IPR053191">
    <property type="entry name" value="DcsG_Biosynth_Enzyme"/>
</dbReference>
<keyword evidence="2" id="KW-1185">Reference proteome</keyword>
<proteinExistence type="predicted"/>
<reference evidence="1 2" key="1">
    <citation type="submission" date="2019-12" db="EMBL/GenBank/DDBJ databases">
        <title>Genomic-based taxomic classification of the family Erythrobacteraceae.</title>
        <authorList>
            <person name="Xu L."/>
        </authorList>
    </citation>
    <scope>NUCLEOTIDE SEQUENCE [LARGE SCALE GENOMIC DNA]</scope>
    <source>
        <strain evidence="1 2">KEMB 9005-328</strain>
    </source>
</reference>
<dbReference type="Gene3D" id="3.30.470.20">
    <property type="entry name" value="ATP-grasp fold, B domain"/>
    <property type="match status" value="1"/>
</dbReference>
<evidence type="ECO:0008006" key="3">
    <source>
        <dbReference type="Google" id="ProtNLM"/>
    </source>
</evidence>
<dbReference type="AlphaFoldDB" id="A0A845ALQ7"/>